<dbReference type="STRING" id="157783.LK03_21560"/>
<dbReference type="RefSeq" id="WP_038414477.1">
    <property type="nucleotide sequence ID" value="NZ_CP009455.1"/>
</dbReference>
<name>A0A089WYH9_9PSED</name>
<dbReference type="KEGG" id="psw:LK03_21560"/>
<keyword evidence="2" id="KW-1185">Reference proteome</keyword>
<evidence type="ECO:0000313" key="2">
    <source>
        <dbReference type="Proteomes" id="UP000029493"/>
    </source>
</evidence>
<accession>A0A089WYH9</accession>
<dbReference type="OrthoDB" id="5767052at2"/>
<dbReference type="AlphaFoldDB" id="A0A089WYH9"/>
<dbReference type="InterPro" id="IPR016875">
    <property type="entry name" value="UCP028200"/>
</dbReference>
<dbReference type="eggNOG" id="ENOG5032RT1">
    <property type="taxonomic scope" value="Bacteria"/>
</dbReference>
<dbReference type="PIRSF" id="PIRSF028200">
    <property type="entry name" value="UCP028200"/>
    <property type="match status" value="1"/>
</dbReference>
<dbReference type="Pfam" id="PF19795">
    <property type="entry name" value="DUF6279"/>
    <property type="match status" value="1"/>
</dbReference>
<gene>
    <name evidence="1" type="ORF">LK03_21560</name>
</gene>
<dbReference type="EMBL" id="CP009455">
    <property type="protein sequence ID" value="AIR91682.1"/>
    <property type="molecule type" value="Genomic_DNA"/>
</dbReference>
<evidence type="ECO:0000313" key="1">
    <source>
        <dbReference type="EMBL" id="AIR91682.1"/>
    </source>
</evidence>
<keyword evidence="1" id="KW-0449">Lipoprotein</keyword>
<dbReference type="Proteomes" id="UP000029493">
    <property type="component" value="Chromosome"/>
</dbReference>
<sequence>MPERLRTLLVSLLLLLLCSACTRIDLAYRNLDVLVPWSLDSYLNMNREQKRWFDERLKQHLSWHCQTQLPGYLQWLDRLRQMVADDQVTDQKLRQRSDEAREAIARLSEAVTPSAVELLQGMSDSQVEDMRKAFADDIRERTAEYVDTPLAEQVQSRAQRMQKRLKPWLGPLNPAQRARVKQWSQALGDQNSQWIANREHWQQQLLRAVQDRQGADFPALVAQLLQHKESLWTPQYQAAFENTEREARSLIVDLVQQSTPAQRQQLQNKLGQVRQDFSQLKCLKS</sequence>
<proteinExistence type="predicted"/>
<organism evidence="1 2">
    <name type="scientific">Pseudomonas cremoricolorata</name>
    <dbReference type="NCBI Taxonomy" id="157783"/>
    <lineage>
        <taxon>Bacteria</taxon>
        <taxon>Pseudomonadati</taxon>
        <taxon>Pseudomonadota</taxon>
        <taxon>Gammaproteobacteria</taxon>
        <taxon>Pseudomonadales</taxon>
        <taxon>Pseudomonadaceae</taxon>
        <taxon>Pseudomonas</taxon>
    </lineage>
</organism>
<reference evidence="1 2" key="1">
    <citation type="submission" date="2014-09" db="EMBL/GenBank/DDBJ databases">
        <authorList>
            <person name="Chan K.-G."/>
        </authorList>
    </citation>
    <scope>NUCLEOTIDE SEQUENCE [LARGE SCALE GENOMIC DNA]</scope>
    <source>
        <strain evidence="1 2">ND07</strain>
    </source>
</reference>
<protein>
    <submittedName>
        <fullName evidence="1">Lipoprotein</fullName>
    </submittedName>
</protein>